<dbReference type="InterPro" id="IPR036390">
    <property type="entry name" value="WH_DNA-bd_sf"/>
</dbReference>
<dbReference type="Gene3D" id="1.10.10.10">
    <property type="entry name" value="Winged helix-like DNA-binding domain superfamily/Winged helix DNA-binding domain"/>
    <property type="match status" value="1"/>
</dbReference>
<reference evidence="2" key="1">
    <citation type="submission" date="2021-04" db="EMBL/GenBank/DDBJ databases">
        <title>Genomic sequence of Actinosynnema pretiosum subsp. pretiosum ATCC 31280 (C-14919).</title>
        <authorList>
            <person name="Bai L."/>
            <person name="Wang X."/>
            <person name="Xiao Y."/>
        </authorList>
    </citation>
    <scope>NUCLEOTIDE SEQUENCE</scope>
    <source>
        <strain evidence="2">ATCC 31280</strain>
    </source>
</reference>
<evidence type="ECO:0000259" key="1">
    <source>
        <dbReference type="SMART" id="SM00347"/>
    </source>
</evidence>
<dbReference type="GO" id="GO:0003700">
    <property type="term" value="F:DNA-binding transcription factor activity"/>
    <property type="evidence" value="ECO:0007669"/>
    <property type="project" value="InterPro"/>
</dbReference>
<protein>
    <submittedName>
        <fullName evidence="2">MarR family transcriptional regulator</fullName>
    </submittedName>
</protein>
<feature type="domain" description="HTH marR-type" evidence="1">
    <location>
        <begin position="34"/>
        <end position="130"/>
    </location>
</feature>
<dbReference type="InterPro" id="IPR036388">
    <property type="entry name" value="WH-like_DNA-bd_sf"/>
</dbReference>
<dbReference type="SUPFAM" id="SSF46785">
    <property type="entry name" value="Winged helix' DNA-binding domain"/>
    <property type="match status" value="1"/>
</dbReference>
<name>A0AA45L6J5_9PSEU</name>
<accession>A0AA45L6J5</accession>
<evidence type="ECO:0000313" key="2">
    <source>
        <dbReference type="EMBL" id="QUF04281.1"/>
    </source>
</evidence>
<dbReference type="Proteomes" id="UP000677152">
    <property type="component" value="Chromosome"/>
</dbReference>
<gene>
    <name evidence="2" type="ORF">KCV87_34050</name>
</gene>
<dbReference type="EMBL" id="CP073249">
    <property type="protein sequence ID" value="QUF04281.1"/>
    <property type="molecule type" value="Genomic_DNA"/>
</dbReference>
<dbReference type="SMART" id="SM00347">
    <property type="entry name" value="HTH_MARR"/>
    <property type="match status" value="1"/>
</dbReference>
<organism evidence="2 3">
    <name type="scientific">Actinosynnema pretiosum subsp. pretiosum</name>
    <dbReference type="NCBI Taxonomy" id="103721"/>
    <lineage>
        <taxon>Bacteria</taxon>
        <taxon>Bacillati</taxon>
        <taxon>Actinomycetota</taxon>
        <taxon>Actinomycetes</taxon>
        <taxon>Pseudonocardiales</taxon>
        <taxon>Pseudonocardiaceae</taxon>
        <taxon>Actinosynnema</taxon>
    </lineage>
</organism>
<dbReference type="AlphaFoldDB" id="A0AA45L6J5"/>
<evidence type="ECO:0000313" key="3">
    <source>
        <dbReference type="Proteomes" id="UP000677152"/>
    </source>
</evidence>
<sequence>MPHRPGSADDPLAELADLVLNVGRLVRARTPTGPDVVALTETERFVMRVVDLFPGASPSQIARHTRLQRTNVSAALRGLEEKGMVSRVASDGRSVAVHPTERAASNLGVLRAAWSSELAEVLGDDLDEVRRCAELLARIERHLTAAD</sequence>
<proteinExistence type="predicted"/>
<dbReference type="Pfam" id="PF12802">
    <property type="entry name" value="MarR_2"/>
    <property type="match status" value="1"/>
</dbReference>
<dbReference type="InterPro" id="IPR000835">
    <property type="entry name" value="HTH_MarR-typ"/>
</dbReference>